<evidence type="ECO:0000256" key="1">
    <source>
        <dbReference type="SAM" id="SignalP"/>
    </source>
</evidence>
<accession>A0A443HZK4</accession>
<keyword evidence="1" id="KW-0732">Signal</keyword>
<protein>
    <submittedName>
        <fullName evidence="2">Uncharacterized protein</fullName>
    </submittedName>
</protein>
<reference evidence="2 3" key="1">
    <citation type="journal article" date="2018" name="Front. Microbiol.">
        <title>Genomic and genetic insights into a cosmopolitan fungus, Paecilomyces variotii (Eurotiales).</title>
        <authorList>
            <person name="Urquhart A.S."/>
            <person name="Mondo S.J."/>
            <person name="Makela M.R."/>
            <person name="Hane J.K."/>
            <person name="Wiebenga A."/>
            <person name="He G."/>
            <person name="Mihaltcheva S."/>
            <person name="Pangilinan J."/>
            <person name="Lipzen A."/>
            <person name="Barry K."/>
            <person name="de Vries R.P."/>
            <person name="Grigoriev I.V."/>
            <person name="Idnurm A."/>
        </authorList>
    </citation>
    <scope>NUCLEOTIDE SEQUENCE [LARGE SCALE GENOMIC DNA]</scope>
    <source>
        <strain evidence="2 3">CBS 101075</strain>
    </source>
</reference>
<dbReference type="GeneID" id="39598205"/>
<proteinExistence type="predicted"/>
<comment type="caution">
    <text evidence="2">The sequence shown here is derived from an EMBL/GenBank/DDBJ whole genome shotgun (WGS) entry which is preliminary data.</text>
</comment>
<dbReference type="VEuPathDB" id="FungiDB:C8Q69DRAFT_443589"/>
<keyword evidence="3" id="KW-1185">Reference proteome</keyword>
<dbReference type="AlphaFoldDB" id="A0A443HZK4"/>
<name>A0A443HZK4_BYSSP</name>
<evidence type="ECO:0000313" key="3">
    <source>
        <dbReference type="Proteomes" id="UP000283841"/>
    </source>
</evidence>
<sequence length="184" mass="20637">MVSRAPNKTTLATFILSVFESYALPMGRGPPNEPSYNDFWPLSQMLQSEHPYGKRRALTVISLETIIDPVICCSEIMAPTSTVEAKCFQHPEYARRQNRLDGATTLRSIQEIHRKSGNVDIRSVQVFTGIVTNEIAELFRNGADESIRVNKESIELSLQASYCFANSSYSIFKVKSNLVSTTRP</sequence>
<organism evidence="2 3">
    <name type="scientific">Byssochlamys spectabilis</name>
    <name type="common">Paecilomyces variotii</name>
    <dbReference type="NCBI Taxonomy" id="264951"/>
    <lineage>
        <taxon>Eukaryota</taxon>
        <taxon>Fungi</taxon>
        <taxon>Dikarya</taxon>
        <taxon>Ascomycota</taxon>
        <taxon>Pezizomycotina</taxon>
        <taxon>Eurotiomycetes</taxon>
        <taxon>Eurotiomycetidae</taxon>
        <taxon>Eurotiales</taxon>
        <taxon>Thermoascaceae</taxon>
        <taxon>Paecilomyces</taxon>
    </lineage>
</organism>
<feature type="signal peptide" evidence="1">
    <location>
        <begin position="1"/>
        <end position="23"/>
    </location>
</feature>
<dbReference type="Proteomes" id="UP000283841">
    <property type="component" value="Unassembled WGS sequence"/>
</dbReference>
<dbReference type="EMBL" id="RCNU01000003">
    <property type="protein sequence ID" value="RWQ97194.1"/>
    <property type="molecule type" value="Genomic_DNA"/>
</dbReference>
<gene>
    <name evidence="2" type="ORF">C8Q69DRAFT_443589</name>
</gene>
<dbReference type="RefSeq" id="XP_028486839.1">
    <property type="nucleotide sequence ID" value="XM_028628928.1"/>
</dbReference>
<feature type="chain" id="PRO_5019395365" evidence="1">
    <location>
        <begin position="24"/>
        <end position="184"/>
    </location>
</feature>
<evidence type="ECO:0000313" key="2">
    <source>
        <dbReference type="EMBL" id="RWQ97194.1"/>
    </source>
</evidence>